<comment type="caution">
    <text evidence="2">The sequence shown here is derived from an EMBL/GenBank/DDBJ whole genome shotgun (WGS) entry which is preliminary data.</text>
</comment>
<keyword evidence="1" id="KW-1133">Transmembrane helix</keyword>
<dbReference type="Proteomes" id="UP001597111">
    <property type="component" value="Unassembled WGS sequence"/>
</dbReference>
<proteinExistence type="predicted"/>
<gene>
    <name evidence="2" type="ORF">ACFR9S_12760</name>
</gene>
<accession>A0ABD6B842</accession>
<feature type="transmembrane region" description="Helical" evidence="1">
    <location>
        <begin position="26"/>
        <end position="52"/>
    </location>
</feature>
<keyword evidence="1" id="KW-0812">Transmembrane</keyword>
<feature type="transmembrane region" description="Helical" evidence="1">
    <location>
        <begin position="84"/>
        <end position="102"/>
    </location>
</feature>
<protein>
    <submittedName>
        <fullName evidence="2">Uncharacterized protein</fullName>
    </submittedName>
</protein>
<feature type="transmembrane region" description="Helical" evidence="1">
    <location>
        <begin position="108"/>
        <end position="128"/>
    </location>
</feature>
<dbReference type="AlphaFoldDB" id="A0ABD6B842"/>
<name>A0ABD6B842_9EURY</name>
<evidence type="ECO:0000256" key="1">
    <source>
        <dbReference type="SAM" id="Phobius"/>
    </source>
</evidence>
<keyword evidence="3" id="KW-1185">Reference proteome</keyword>
<dbReference type="RefSeq" id="WP_379730443.1">
    <property type="nucleotide sequence ID" value="NZ_JBHSWZ010000004.1"/>
</dbReference>
<keyword evidence="1" id="KW-0472">Membrane</keyword>
<evidence type="ECO:0000313" key="3">
    <source>
        <dbReference type="Proteomes" id="UP001597111"/>
    </source>
</evidence>
<sequence length="139" mass="15201">MLLVLLAQLPIFAVFADIPLVGDSFLGATVLWVVGALVWSMYTAVLLLAPLADIRDHPDRDSWGPFETLNVYTYVSVRQISIRLLHGVIGFVLAFIGTVLFVATPPLLVLPVVVMMTSVVMMGAHVGVKDPSEETKRRL</sequence>
<organism evidence="2 3">
    <name type="scientific">Halolamina salina</name>
    <dbReference type="NCBI Taxonomy" id="1220023"/>
    <lineage>
        <taxon>Archaea</taxon>
        <taxon>Methanobacteriati</taxon>
        <taxon>Methanobacteriota</taxon>
        <taxon>Stenosarchaea group</taxon>
        <taxon>Halobacteria</taxon>
        <taxon>Halobacteriales</taxon>
        <taxon>Haloferacaceae</taxon>
    </lineage>
</organism>
<evidence type="ECO:0000313" key="2">
    <source>
        <dbReference type="EMBL" id="MFD1527151.1"/>
    </source>
</evidence>
<reference evidence="2 3" key="1">
    <citation type="journal article" date="2019" name="Int. J. Syst. Evol. Microbiol.">
        <title>The Global Catalogue of Microorganisms (GCM) 10K type strain sequencing project: providing services to taxonomists for standard genome sequencing and annotation.</title>
        <authorList>
            <consortium name="The Broad Institute Genomics Platform"/>
            <consortium name="The Broad Institute Genome Sequencing Center for Infectious Disease"/>
            <person name="Wu L."/>
            <person name="Ma J."/>
        </authorList>
    </citation>
    <scope>NUCLEOTIDE SEQUENCE [LARGE SCALE GENOMIC DNA]</scope>
    <source>
        <strain evidence="2 3">CGMCC 1.12285</strain>
    </source>
</reference>
<dbReference type="EMBL" id="JBHUDH010000150">
    <property type="protein sequence ID" value="MFD1527151.1"/>
    <property type="molecule type" value="Genomic_DNA"/>
</dbReference>